<name>A0ABV5ILT8_9ACTN</name>
<protein>
    <submittedName>
        <fullName evidence="1">ALQxL family class IV lanthipeptide</fullName>
    </submittedName>
</protein>
<sequence>MELDITALDMLPAREESGLAACQVSSFTCENEGNSCYVTR</sequence>
<accession>A0ABV5ILT8</accession>
<reference evidence="1 2" key="1">
    <citation type="submission" date="2024-09" db="EMBL/GenBank/DDBJ databases">
        <authorList>
            <person name="Sun Q."/>
            <person name="Mori K."/>
        </authorList>
    </citation>
    <scope>NUCLEOTIDE SEQUENCE [LARGE SCALE GENOMIC DNA]</scope>
    <source>
        <strain evidence="1 2">CCM 3426</strain>
    </source>
</reference>
<dbReference type="EMBL" id="JBHMEI010000029">
    <property type="protein sequence ID" value="MFB9205502.1"/>
    <property type="molecule type" value="Genomic_DNA"/>
</dbReference>
<comment type="caution">
    <text evidence="1">The sequence shown here is derived from an EMBL/GenBank/DDBJ whole genome shotgun (WGS) entry which is preliminary data.</text>
</comment>
<gene>
    <name evidence="1" type="ORF">ACFFV7_30215</name>
</gene>
<proteinExistence type="predicted"/>
<evidence type="ECO:0000313" key="1">
    <source>
        <dbReference type="EMBL" id="MFB9205502.1"/>
    </source>
</evidence>
<dbReference type="NCBIfam" id="NF038157">
    <property type="entry name" value="lanti_ALQxL"/>
    <property type="match status" value="1"/>
</dbReference>
<keyword evidence="2" id="KW-1185">Reference proteome</keyword>
<dbReference type="RefSeq" id="WP_189652211.1">
    <property type="nucleotide sequence ID" value="NZ_BMRC01000025.1"/>
</dbReference>
<organism evidence="1 2">
    <name type="scientific">Nonomuraea spiralis</name>
    <dbReference type="NCBI Taxonomy" id="46182"/>
    <lineage>
        <taxon>Bacteria</taxon>
        <taxon>Bacillati</taxon>
        <taxon>Actinomycetota</taxon>
        <taxon>Actinomycetes</taxon>
        <taxon>Streptosporangiales</taxon>
        <taxon>Streptosporangiaceae</taxon>
        <taxon>Nonomuraea</taxon>
    </lineage>
</organism>
<dbReference type="Proteomes" id="UP001589647">
    <property type="component" value="Unassembled WGS sequence"/>
</dbReference>
<evidence type="ECO:0000313" key="2">
    <source>
        <dbReference type="Proteomes" id="UP001589647"/>
    </source>
</evidence>